<proteinExistence type="predicted"/>
<protein>
    <submittedName>
        <fullName evidence="1">Uncharacterized protein</fullName>
    </submittedName>
</protein>
<keyword evidence="2" id="KW-1185">Reference proteome</keyword>
<organism evidence="1 2">
    <name type="scientific">Trichothecium roseum</name>
    <dbReference type="NCBI Taxonomy" id="47278"/>
    <lineage>
        <taxon>Eukaryota</taxon>
        <taxon>Fungi</taxon>
        <taxon>Dikarya</taxon>
        <taxon>Ascomycota</taxon>
        <taxon>Pezizomycotina</taxon>
        <taxon>Sordariomycetes</taxon>
        <taxon>Hypocreomycetidae</taxon>
        <taxon>Hypocreales</taxon>
        <taxon>Hypocreales incertae sedis</taxon>
        <taxon>Trichothecium</taxon>
    </lineage>
</organism>
<evidence type="ECO:0000313" key="2">
    <source>
        <dbReference type="Proteomes" id="UP001163324"/>
    </source>
</evidence>
<sequence>MGLQGPLTAQALGRSPYDDVAEGEGEEDYRHPGQQFDNRGRPVNPETRRINRNIIRSHNEVMLVVGVAEPENIHDNIDFASKLRHRDYEESTGRLLATYSKFCVDAVGVFGILGLRQRVLIYKRYAEIPFRELFQRTRLDLDVRRDILAGAATSFMTEYLEGRVVRLWSGEESKAFARRCVHEAWSWVRVHLELYAACQRLGLIPHNQLYPSPSYFIPFTQESPIPPPPPLEGFDSSSLFSWGVKTVTAAMPFLAWVMAQRLVKALRPLLWSRIVASLPNSMSNGRGILPLTPPPTTPALPPPPPPPESEGVPIQTIDPNAVGDDADLESLPLGGESSEFVDVGADTSERPGPFHSAEDDYGSDVDDHDVPQTMVTFDVEATDSTEVPPGVWSAELRPSASTDPHSADNSSPVTLDTTLTRIPALVASKILTEGAVRFMVVPMEATALRMVAKMIRVRQGLPFADIHGIAVGFVNGTMFTNWLAAELLQLSMQFDIWAAFTFLSDYLHKSEAEWEEEEAQPEPST</sequence>
<comment type="caution">
    <text evidence="1">The sequence shown here is derived from an EMBL/GenBank/DDBJ whole genome shotgun (WGS) entry which is preliminary data.</text>
</comment>
<dbReference type="EMBL" id="CM047945">
    <property type="protein sequence ID" value="KAI9898433.1"/>
    <property type="molecule type" value="Genomic_DNA"/>
</dbReference>
<dbReference type="Proteomes" id="UP001163324">
    <property type="component" value="Chromosome 6"/>
</dbReference>
<name>A0ACC0UX02_9HYPO</name>
<accession>A0ACC0UX02</accession>
<evidence type="ECO:0000313" key="1">
    <source>
        <dbReference type="EMBL" id="KAI9898433.1"/>
    </source>
</evidence>
<gene>
    <name evidence="1" type="ORF">N3K66_006793</name>
</gene>
<reference evidence="1" key="1">
    <citation type="submission" date="2022-10" db="EMBL/GenBank/DDBJ databases">
        <title>Complete Genome of Trichothecium roseum strain YXFP-22015, a Plant Pathogen Isolated from Citrus.</title>
        <authorList>
            <person name="Wang Y."/>
            <person name="Zhu L."/>
        </authorList>
    </citation>
    <scope>NUCLEOTIDE SEQUENCE</scope>
    <source>
        <strain evidence="1">YXFP-22015</strain>
    </source>
</reference>